<dbReference type="WBParaSite" id="SMUV_0000348401-mRNA-1">
    <property type="protein sequence ID" value="SMUV_0000348401-mRNA-1"/>
    <property type="gene ID" value="SMUV_0000348401"/>
</dbReference>
<organism evidence="1 2">
    <name type="scientific">Syphacia muris</name>
    <dbReference type="NCBI Taxonomy" id="451379"/>
    <lineage>
        <taxon>Eukaryota</taxon>
        <taxon>Metazoa</taxon>
        <taxon>Ecdysozoa</taxon>
        <taxon>Nematoda</taxon>
        <taxon>Chromadorea</taxon>
        <taxon>Rhabditida</taxon>
        <taxon>Spirurina</taxon>
        <taxon>Oxyuridomorpha</taxon>
        <taxon>Oxyuroidea</taxon>
        <taxon>Oxyuridae</taxon>
        <taxon>Syphacia</taxon>
    </lineage>
</organism>
<accession>A0A0N5AGM4</accession>
<evidence type="ECO:0000313" key="1">
    <source>
        <dbReference type="Proteomes" id="UP000046393"/>
    </source>
</evidence>
<sequence length="109" mass="12107">MKTGLIPNYITWLPNYNLKGPIYINGNAIFVNREDPSTAYIAKTYEVQYQESISLLDYLFSARNMCQATVKLLTSSRKRFSCLDGSVAAGTGTISTELVWSPLECGIQA</sequence>
<keyword evidence="1" id="KW-1185">Reference proteome</keyword>
<protein>
    <submittedName>
        <fullName evidence="2">Peptidase M12A domain-containing protein</fullName>
    </submittedName>
</protein>
<dbReference type="Proteomes" id="UP000046393">
    <property type="component" value="Unplaced"/>
</dbReference>
<name>A0A0N5AGM4_9BILA</name>
<reference evidence="2" key="1">
    <citation type="submission" date="2017-02" db="UniProtKB">
        <authorList>
            <consortium name="WormBaseParasite"/>
        </authorList>
    </citation>
    <scope>IDENTIFICATION</scope>
</reference>
<proteinExistence type="predicted"/>
<evidence type="ECO:0000313" key="2">
    <source>
        <dbReference type="WBParaSite" id="SMUV_0000348401-mRNA-1"/>
    </source>
</evidence>
<dbReference type="AlphaFoldDB" id="A0A0N5AGM4"/>